<dbReference type="SMART" id="SM00342">
    <property type="entry name" value="HTH_ARAC"/>
    <property type="match status" value="1"/>
</dbReference>
<dbReference type="Proteomes" id="UP001589628">
    <property type="component" value="Unassembled WGS sequence"/>
</dbReference>
<dbReference type="PANTHER" id="PTHR43436:SF2">
    <property type="entry name" value="ARAC_XYLS FAMILY TRANSCRIPTIONAL REGULATOR"/>
    <property type="match status" value="1"/>
</dbReference>
<dbReference type="Pfam" id="PF06719">
    <property type="entry name" value="AraC_N"/>
    <property type="match status" value="1"/>
</dbReference>
<name>A0ABV5ZDF9_9GAMM</name>
<dbReference type="InterPro" id="IPR009594">
    <property type="entry name" value="Tscrpt_reg_HTH_AraC_N"/>
</dbReference>
<feature type="domain" description="HTH araC/xylS-type" evidence="3">
    <location>
        <begin position="195"/>
        <end position="293"/>
    </location>
</feature>
<keyword evidence="5" id="KW-1185">Reference proteome</keyword>
<accession>A0ABV5ZDF9</accession>
<dbReference type="InterPro" id="IPR009057">
    <property type="entry name" value="Homeodomain-like_sf"/>
</dbReference>
<dbReference type="Gene3D" id="1.10.10.60">
    <property type="entry name" value="Homeodomain-like"/>
    <property type="match status" value="2"/>
</dbReference>
<reference evidence="4 5" key="1">
    <citation type="submission" date="2024-09" db="EMBL/GenBank/DDBJ databases">
        <authorList>
            <person name="Sun Q."/>
            <person name="Mori K."/>
        </authorList>
    </citation>
    <scope>NUCLEOTIDE SEQUENCE [LARGE SCALE GENOMIC DNA]</scope>
    <source>
        <strain evidence="4 5">ATCC 51285</strain>
    </source>
</reference>
<dbReference type="SUPFAM" id="SSF46689">
    <property type="entry name" value="Homeodomain-like"/>
    <property type="match status" value="2"/>
</dbReference>
<evidence type="ECO:0000259" key="3">
    <source>
        <dbReference type="PROSITE" id="PS01124"/>
    </source>
</evidence>
<dbReference type="InterPro" id="IPR018060">
    <property type="entry name" value="HTH_AraC"/>
</dbReference>
<protein>
    <submittedName>
        <fullName evidence="4">AraC family transcriptional regulator N-terminal domain-containing protein</fullName>
    </submittedName>
</protein>
<evidence type="ECO:0000256" key="1">
    <source>
        <dbReference type="ARBA" id="ARBA00023015"/>
    </source>
</evidence>
<dbReference type="Pfam" id="PF12833">
    <property type="entry name" value="HTH_18"/>
    <property type="match status" value="1"/>
</dbReference>
<dbReference type="EMBL" id="JBHLZN010000004">
    <property type="protein sequence ID" value="MFB9887291.1"/>
    <property type="molecule type" value="Genomic_DNA"/>
</dbReference>
<evidence type="ECO:0000313" key="4">
    <source>
        <dbReference type="EMBL" id="MFB9887291.1"/>
    </source>
</evidence>
<dbReference type="PROSITE" id="PS01124">
    <property type="entry name" value="HTH_ARAC_FAMILY_2"/>
    <property type="match status" value="1"/>
</dbReference>
<evidence type="ECO:0000256" key="2">
    <source>
        <dbReference type="ARBA" id="ARBA00023163"/>
    </source>
</evidence>
<gene>
    <name evidence="4" type="ORF">ACFFLH_12800</name>
</gene>
<organism evidence="4 5">
    <name type="scientific">Balneatrix alpica</name>
    <dbReference type="NCBI Taxonomy" id="75684"/>
    <lineage>
        <taxon>Bacteria</taxon>
        <taxon>Pseudomonadati</taxon>
        <taxon>Pseudomonadota</taxon>
        <taxon>Gammaproteobacteria</taxon>
        <taxon>Oceanospirillales</taxon>
        <taxon>Balneatrichaceae</taxon>
        <taxon>Balneatrix</taxon>
    </lineage>
</organism>
<keyword evidence="1" id="KW-0805">Transcription regulation</keyword>
<dbReference type="PANTHER" id="PTHR43436">
    <property type="entry name" value="ARAC-FAMILY TRANSCRIPTIONAL REGULATOR"/>
    <property type="match status" value="1"/>
</dbReference>
<dbReference type="RefSeq" id="WP_035461862.1">
    <property type="nucleotide sequence ID" value="NZ_JBHLZN010000004.1"/>
</dbReference>
<proteinExistence type="predicted"/>
<keyword evidence="2" id="KW-0804">Transcription</keyword>
<comment type="caution">
    <text evidence="4">The sequence shown here is derived from an EMBL/GenBank/DDBJ whole genome shotgun (WGS) entry which is preliminary data.</text>
</comment>
<sequence>MPIAQALRALAQQYQPELKQGAVSFNLAGVRLFQVTQYCPPTPLVYEAGLIIIGQGHKIGHVGERVLRYDANNYLILGVSIPFMCETFATEQDPLLGLSIDIDLGLLGEMVERLRQTGLLTSAEEQLPCAIDAVPLVGEMEDAVVRLAKVLANPLEAELLGPAILQEILYRVLTGPQGGILSGLASYNGKYAQIAKALLRIQRDYAAPLAMEELAQEAGMSESAFYRAFRQVTLESPLQYLKKLRLDRARQGIESQGWRASVAAQQVGYESLSQFSREFKRHFGYAPSKGRLKHA</sequence>
<evidence type="ECO:0000313" key="5">
    <source>
        <dbReference type="Proteomes" id="UP001589628"/>
    </source>
</evidence>